<dbReference type="PANTHER" id="PTHR15020">
    <property type="entry name" value="FLAVIN REDUCTASE-RELATED"/>
    <property type="match status" value="1"/>
</dbReference>
<dbReference type="AlphaFoldDB" id="A5DRR8"/>
<evidence type="ECO:0000259" key="1">
    <source>
        <dbReference type="Pfam" id="PF13460"/>
    </source>
</evidence>
<dbReference type="KEGG" id="lel:PVL30_000052"/>
<protein>
    <recommendedName>
        <fullName evidence="1">NAD(P)-binding domain-containing protein</fullName>
    </recommendedName>
</protein>
<dbReference type="EMBL" id="CH981524">
    <property type="protein sequence ID" value="EDK41876.1"/>
    <property type="molecule type" value="Genomic_DNA"/>
</dbReference>
<dbReference type="InterPro" id="IPR036291">
    <property type="entry name" value="NAD(P)-bd_dom_sf"/>
</dbReference>
<dbReference type="GeneID" id="5235629"/>
<dbReference type="STRING" id="379508.A5DRR8"/>
<dbReference type="InterPro" id="IPR016040">
    <property type="entry name" value="NAD(P)-bd_dom"/>
</dbReference>
<dbReference type="HOGENOM" id="CLU_025711_1_2_1"/>
<organism evidence="2 3">
    <name type="scientific">Lodderomyces elongisporus (strain ATCC 11503 / CBS 2605 / JCM 1781 / NBRC 1676 / NRRL YB-4239)</name>
    <name type="common">Yeast</name>
    <name type="synonym">Saccharomyces elongisporus</name>
    <dbReference type="NCBI Taxonomy" id="379508"/>
    <lineage>
        <taxon>Eukaryota</taxon>
        <taxon>Fungi</taxon>
        <taxon>Dikarya</taxon>
        <taxon>Ascomycota</taxon>
        <taxon>Saccharomycotina</taxon>
        <taxon>Pichiomycetes</taxon>
        <taxon>Debaryomycetaceae</taxon>
        <taxon>Candida/Lodderomyces clade</taxon>
        <taxon>Lodderomyces</taxon>
    </lineage>
</organism>
<proteinExistence type="predicted"/>
<dbReference type="InParanoid" id="A5DRR8"/>
<keyword evidence="3" id="KW-1185">Reference proteome</keyword>
<accession>A5DRR8</accession>
<dbReference type="VEuPathDB" id="FungiDB:LELG_00054"/>
<name>A5DRR8_LODEL</name>
<dbReference type="PANTHER" id="PTHR15020:SF50">
    <property type="entry name" value="UPF0659 PROTEIN YMR090W"/>
    <property type="match status" value="1"/>
</dbReference>
<dbReference type="CDD" id="cd05243">
    <property type="entry name" value="SDR_a5"/>
    <property type="match status" value="1"/>
</dbReference>
<sequence>MSSFKNIIVFGAHGKIGQHLIKLIAKNSSIQATAVVRNDEQAKAVSHSNVKTTNLTLDDASVSDLTTAIKGHDAIILTVGSAGKNLLQVDLDGVVKTFEASVAANVKRLVLVSAIHAENREFGAKSGLRDYYISKHYADRILINEFGEKLQYTIIKPTHLTDDEPTGKIKVLKDLKEDIGKIPRADVAQVLLDVLNFEDTFGKSFNIASGNHAIDDAKTWT</sequence>
<dbReference type="Pfam" id="PF13460">
    <property type="entry name" value="NAD_binding_10"/>
    <property type="match status" value="1"/>
</dbReference>
<dbReference type="eggNOG" id="KOG1203">
    <property type="taxonomic scope" value="Eukaryota"/>
</dbReference>
<dbReference type="Gene3D" id="3.40.50.720">
    <property type="entry name" value="NAD(P)-binding Rossmann-like Domain"/>
    <property type="match status" value="1"/>
</dbReference>
<dbReference type="FunCoup" id="A5DRR8">
    <property type="interactions" value="664"/>
</dbReference>
<feature type="domain" description="NAD(P)-binding" evidence="1">
    <location>
        <begin position="11"/>
        <end position="196"/>
    </location>
</feature>
<gene>
    <name evidence="2" type="ORF">LELG_00054</name>
</gene>
<dbReference type="OMA" id="YFKNEVG"/>
<evidence type="ECO:0000313" key="3">
    <source>
        <dbReference type="Proteomes" id="UP000001996"/>
    </source>
</evidence>
<dbReference type="OrthoDB" id="10254604at2759"/>
<dbReference type="Proteomes" id="UP000001996">
    <property type="component" value="Unassembled WGS sequence"/>
</dbReference>
<reference evidence="2 3" key="1">
    <citation type="journal article" date="2009" name="Nature">
        <title>Evolution of pathogenicity and sexual reproduction in eight Candida genomes.</title>
        <authorList>
            <person name="Butler G."/>
            <person name="Rasmussen M.D."/>
            <person name="Lin M.F."/>
            <person name="Santos M.A."/>
            <person name="Sakthikumar S."/>
            <person name="Munro C.A."/>
            <person name="Rheinbay E."/>
            <person name="Grabherr M."/>
            <person name="Forche A."/>
            <person name="Reedy J.L."/>
            <person name="Agrafioti I."/>
            <person name="Arnaud M.B."/>
            <person name="Bates S."/>
            <person name="Brown A.J."/>
            <person name="Brunke S."/>
            <person name="Costanzo M.C."/>
            <person name="Fitzpatrick D.A."/>
            <person name="de Groot P.W."/>
            <person name="Harris D."/>
            <person name="Hoyer L.L."/>
            <person name="Hube B."/>
            <person name="Klis F.M."/>
            <person name="Kodira C."/>
            <person name="Lennard N."/>
            <person name="Logue M.E."/>
            <person name="Martin R."/>
            <person name="Neiman A.M."/>
            <person name="Nikolaou E."/>
            <person name="Quail M.A."/>
            <person name="Quinn J."/>
            <person name="Santos M.C."/>
            <person name="Schmitzberger F.F."/>
            <person name="Sherlock G."/>
            <person name="Shah P."/>
            <person name="Silverstein K.A."/>
            <person name="Skrzypek M.S."/>
            <person name="Soll D."/>
            <person name="Staggs R."/>
            <person name="Stansfield I."/>
            <person name="Stumpf M.P."/>
            <person name="Sudbery P.E."/>
            <person name="Srikantha T."/>
            <person name="Zeng Q."/>
            <person name="Berman J."/>
            <person name="Berriman M."/>
            <person name="Heitman J."/>
            <person name="Gow N.A."/>
            <person name="Lorenz M.C."/>
            <person name="Birren B.W."/>
            <person name="Kellis M."/>
            <person name="Cuomo C.A."/>
        </authorList>
    </citation>
    <scope>NUCLEOTIDE SEQUENCE [LARGE SCALE GENOMIC DNA]</scope>
    <source>
        <strain evidence="3">ATCC 11503 / BCRC 21390 / CBS 2605 / JCM 1781 / NBRC 1676 / NRRL YB-4239</strain>
    </source>
</reference>
<dbReference type="SUPFAM" id="SSF51735">
    <property type="entry name" value="NAD(P)-binding Rossmann-fold domains"/>
    <property type="match status" value="1"/>
</dbReference>
<evidence type="ECO:0000313" key="2">
    <source>
        <dbReference type="EMBL" id="EDK41876.1"/>
    </source>
</evidence>